<dbReference type="Ensembl" id="ENSGWIT00000004487.1">
    <property type="protein sequence ID" value="ENSGWIP00000004180.1"/>
    <property type="gene ID" value="ENSGWIG00000002240.1"/>
</dbReference>
<keyword evidence="2" id="KW-1185">Reference proteome</keyword>
<reference evidence="1" key="3">
    <citation type="submission" date="2025-09" db="UniProtKB">
        <authorList>
            <consortium name="Ensembl"/>
        </authorList>
    </citation>
    <scope>IDENTIFICATION</scope>
</reference>
<proteinExistence type="predicted"/>
<organism evidence="1 2">
    <name type="scientific">Gouania willdenowi</name>
    <name type="common">Blunt-snouted clingfish</name>
    <name type="synonym">Lepadogaster willdenowi</name>
    <dbReference type="NCBI Taxonomy" id="441366"/>
    <lineage>
        <taxon>Eukaryota</taxon>
        <taxon>Metazoa</taxon>
        <taxon>Chordata</taxon>
        <taxon>Craniata</taxon>
        <taxon>Vertebrata</taxon>
        <taxon>Euteleostomi</taxon>
        <taxon>Actinopterygii</taxon>
        <taxon>Neopterygii</taxon>
        <taxon>Teleostei</taxon>
        <taxon>Neoteleostei</taxon>
        <taxon>Acanthomorphata</taxon>
        <taxon>Ovalentaria</taxon>
        <taxon>Blenniimorphae</taxon>
        <taxon>Blenniiformes</taxon>
        <taxon>Gobiesocoidei</taxon>
        <taxon>Gobiesocidae</taxon>
        <taxon>Gobiesocinae</taxon>
        <taxon>Gouania</taxon>
    </lineage>
</organism>
<dbReference type="Gene3D" id="2.40.50.120">
    <property type="match status" value="1"/>
</dbReference>
<evidence type="ECO:0000313" key="1">
    <source>
        <dbReference type="Ensembl" id="ENSGWIP00000004180.1"/>
    </source>
</evidence>
<accession>A0A8C5DD18</accession>
<dbReference type="SUPFAM" id="SSF50242">
    <property type="entry name" value="TIMP-like"/>
    <property type="match status" value="1"/>
</dbReference>
<evidence type="ECO:0000313" key="2">
    <source>
        <dbReference type="Proteomes" id="UP000694680"/>
    </source>
</evidence>
<dbReference type="AlphaFoldDB" id="A0A8C5DD18"/>
<reference evidence="1" key="1">
    <citation type="submission" date="2020-06" db="EMBL/GenBank/DDBJ databases">
        <authorList>
            <consortium name="Wellcome Sanger Institute Data Sharing"/>
        </authorList>
    </citation>
    <scope>NUCLEOTIDE SEQUENCE [LARGE SCALE GENOMIC DNA]</scope>
</reference>
<evidence type="ECO:0008006" key="3">
    <source>
        <dbReference type="Google" id="ProtNLM"/>
    </source>
</evidence>
<sequence length="122" mass="13943">MEAHNESLSCREKWLKWGSHVWNSFKSQFYFYFFLSKLHVEKDVSDVGCQVTSLCLCGMRLFFGEDDGSTFSHVRIDYVLGKNTWVERWPSPAECSSNTELGKKCKSLNDAVAELSNRGCGL</sequence>
<dbReference type="Proteomes" id="UP000694680">
    <property type="component" value="Chromosome 1"/>
</dbReference>
<dbReference type="InterPro" id="IPR008993">
    <property type="entry name" value="TIMP-like_OB-fold"/>
</dbReference>
<reference evidence="1" key="2">
    <citation type="submission" date="2025-08" db="UniProtKB">
        <authorList>
            <consortium name="Ensembl"/>
        </authorList>
    </citation>
    <scope>IDENTIFICATION</scope>
</reference>
<name>A0A8C5DD18_GOUWI</name>
<protein>
    <recommendedName>
        <fullName evidence="3">NTR domain-containing protein</fullName>
    </recommendedName>
</protein>